<keyword evidence="1" id="KW-1133">Transmembrane helix</keyword>
<dbReference type="Proteomes" id="UP000008021">
    <property type="component" value="Chromosome 12"/>
</dbReference>
<dbReference type="AlphaFoldDB" id="A0A0E0FDH8"/>
<reference evidence="2" key="1">
    <citation type="submission" date="2015-04" db="UniProtKB">
        <authorList>
            <consortium name="EnsemblPlants"/>
        </authorList>
    </citation>
    <scope>IDENTIFICATION</scope>
</reference>
<proteinExistence type="predicted"/>
<dbReference type="HOGENOM" id="CLU_1268663_0_0_1"/>
<evidence type="ECO:0000256" key="1">
    <source>
        <dbReference type="SAM" id="Phobius"/>
    </source>
</evidence>
<keyword evidence="1" id="KW-0472">Membrane</keyword>
<dbReference type="Gramene" id="OMERI12G11820.1">
    <property type="protein sequence ID" value="OMERI12G11820.1"/>
    <property type="gene ID" value="OMERI12G11820"/>
</dbReference>
<accession>A0A0E0FDH8</accession>
<dbReference type="EnsemblPlants" id="OMERI12G11820.1">
    <property type="protein sequence ID" value="OMERI12G11820.1"/>
    <property type="gene ID" value="OMERI12G11820"/>
</dbReference>
<name>A0A0E0FDH8_9ORYZ</name>
<keyword evidence="1" id="KW-0812">Transmembrane</keyword>
<evidence type="ECO:0000313" key="2">
    <source>
        <dbReference type="EnsemblPlants" id="OMERI12G11820.1"/>
    </source>
</evidence>
<evidence type="ECO:0000313" key="3">
    <source>
        <dbReference type="Proteomes" id="UP000008021"/>
    </source>
</evidence>
<organism evidence="2">
    <name type="scientific">Oryza meridionalis</name>
    <dbReference type="NCBI Taxonomy" id="40149"/>
    <lineage>
        <taxon>Eukaryota</taxon>
        <taxon>Viridiplantae</taxon>
        <taxon>Streptophyta</taxon>
        <taxon>Embryophyta</taxon>
        <taxon>Tracheophyta</taxon>
        <taxon>Spermatophyta</taxon>
        <taxon>Magnoliopsida</taxon>
        <taxon>Liliopsida</taxon>
        <taxon>Poales</taxon>
        <taxon>Poaceae</taxon>
        <taxon>BOP clade</taxon>
        <taxon>Oryzoideae</taxon>
        <taxon>Oryzeae</taxon>
        <taxon>Oryzinae</taxon>
        <taxon>Oryza</taxon>
    </lineage>
</organism>
<sequence>MVKYKMSCCTVVTEISNQSNLCSHHQPAVAAFSPAHPTPGTCSVVGAGCRHCILHRSPYPVVTAAAFSTTLPTPLPPLVGARVPVIVGRFRLHGQARGQRVGIAVAIDPPSATSSPPHALILPLHLAAYVHVIVIGIIFTNTLPRRSMAQAPSMRPKLDDLALRPCRVQSVKLIWENKVDNFKGHAFSTTPTHWSSSDFKASSILLDSRTSEGEKLGT</sequence>
<protein>
    <submittedName>
        <fullName evidence="2">Uncharacterized protein</fullName>
    </submittedName>
</protein>
<keyword evidence="3" id="KW-1185">Reference proteome</keyword>
<feature type="transmembrane region" description="Helical" evidence="1">
    <location>
        <begin position="120"/>
        <end position="139"/>
    </location>
</feature>
<reference evidence="2" key="2">
    <citation type="submission" date="2018-05" db="EMBL/GenBank/DDBJ databases">
        <title>OmerRS3 (Oryza meridionalis Reference Sequence Version 3).</title>
        <authorList>
            <person name="Zhang J."/>
            <person name="Kudrna D."/>
            <person name="Lee S."/>
            <person name="Talag J."/>
            <person name="Welchert J."/>
            <person name="Wing R.A."/>
        </authorList>
    </citation>
    <scope>NUCLEOTIDE SEQUENCE [LARGE SCALE GENOMIC DNA]</scope>
    <source>
        <strain evidence="2">cv. OR44</strain>
    </source>
</reference>